<sequence length="86" mass="9850">MARWKWFQRTDEAIDVVVRSAGAGRERAGRERAGRERADRGAAGRADRSVGDMATGQARQRRLLRARAGQRHVEQPTWRCNRASYR</sequence>
<evidence type="ECO:0000313" key="3">
    <source>
        <dbReference type="Proteomes" id="UP000653076"/>
    </source>
</evidence>
<protein>
    <submittedName>
        <fullName evidence="2">Uncharacterized protein</fullName>
    </submittedName>
</protein>
<evidence type="ECO:0000313" key="2">
    <source>
        <dbReference type="EMBL" id="GIJ28950.1"/>
    </source>
</evidence>
<feature type="compositionally biased region" description="Basic and acidic residues" evidence="1">
    <location>
        <begin position="24"/>
        <end position="50"/>
    </location>
</feature>
<proteinExistence type="predicted"/>
<accession>A0ABQ4JHL9</accession>
<reference evidence="2 3" key="1">
    <citation type="submission" date="2021-01" db="EMBL/GenBank/DDBJ databases">
        <title>Whole genome shotgun sequence of Verrucosispora qiuiae NBRC 106684.</title>
        <authorList>
            <person name="Komaki H."/>
            <person name="Tamura T."/>
        </authorList>
    </citation>
    <scope>NUCLEOTIDE SEQUENCE [LARGE SCALE GENOMIC DNA]</scope>
    <source>
        <strain evidence="2 3">NBRC 106684</strain>
    </source>
</reference>
<name>A0ABQ4JHL9_9ACTN</name>
<feature type="region of interest" description="Disordered" evidence="1">
    <location>
        <begin position="21"/>
        <end position="86"/>
    </location>
</feature>
<comment type="caution">
    <text evidence="2">The sequence shown here is derived from an EMBL/GenBank/DDBJ whole genome shotgun (WGS) entry which is preliminary data.</text>
</comment>
<organism evidence="2 3">
    <name type="scientific">Micromonospora qiuiae</name>
    <dbReference type="NCBI Taxonomy" id="502268"/>
    <lineage>
        <taxon>Bacteria</taxon>
        <taxon>Bacillati</taxon>
        <taxon>Actinomycetota</taxon>
        <taxon>Actinomycetes</taxon>
        <taxon>Micromonosporales</taxon>
        <taxon>Micromonosporaceae</taxon>
        <taxon>Micromonospora</taxon>
    </lineage>
</organism>
<gene>
    <name evidence="2" type="ORF">Vqi01_41120</name>
</gene>
<dbReference type="EMBL" id="BOPC01000058">
    <property type="protein sequence ID" value="GIJ28950.1"/>
    <property type="molecule type" value="Genomic_DNA"/>
</dbReference>
<dbReference type="Proteomes" id="UP000653076">
    <property type="component" value="Unassembled WGS sequence"/>
</dbReference>
<evidence type="ECO:0000256" key="1">
    <source>
        <dbReference type="SAM" id="MobiDB-lite"/>
    </source>
</evidence>
<feature type="compositionally biased region" description="Basic residues" evidence="1">
    <location>
        <begin position="59"/>
        <end position="70"/>
    </location>
</feature>
<keyword evidence="3" id="KW-1185">Reference proteome</keyword>